<evidence type="ECO:0000256" key="1">
    <source>
        <dbReference type="ARBA" id="ARBA00023002"/>
    </source>
</evidence>
<evidence type="ECO:0000259" key="2">
    <source>
        <dbReference type="Pfam" id="PF00248"/>
    </source>
</evidence>
<dbReference type="SUPFAM" id="SSF51430">
    <property type="entry name" value="NAD(P)-linked oxidoreductase"/>
    <property type="match status" value="1"/>
</dbReference>
<gene>
    <name evidence="3" type="ORF">ACFQ33_10005</name>
</gene>
<proteinExistence type="predicted"/>
<name>A0ABW3YWH9_MYCRA</name>
<sequence length="307" mass="33793">MEYRTLGDTELCPSLLGLGTSRLTSVSSGLSRRTALDLVSAAADLGINFIDTADIYGQGDSEVVIGEAIRDRRDRFIVATKAGYRFGRTGGILKMAKPFLKRVLGPFRHARTWVAAVRTNAETANVIAQDFSPGYVATAIEASLRRLRTDYLDIFYLHDPPALFDLSDELRAVLERAQRAGKVRHFGTASAHDESVELVRRDPLFRVAQTEVHPWRSSASLSALPAAGKGVVVHRVFAHDQEQRLEEFARRHAITPRQAILGFVAQQPFVSSVLTGTTNVGHLRDNIASVESTRNIPFRELAETCPG</sequence>
<dbReference type="EMBL" id="JBHTNF010000004">
    <property type="protein sequence ID" value="MFD1328225.1"/>
    <property type="molecule type" value="Genomic_DNA"/>
</dbReference>
<keyword evidence="4" id="KW-1185">Reference proteome</keyword>
<accession>A0ABW3YWH9</accession>
<protein>
    <submittedName>
        <fullName evidence="3">Aldo/keto reductase</fullName>
    </submittedName>
</protein>
<dbReference type="Proteomes" id="UP001597173">
    <property type="component" value="Unassembled WGS sequence"/>
</dbReference>
<comment type="caution">
    <text evidence="3">The sequence shown here is derived from an EMBL/GenBank/DDBJ whole genome shotgun (WGS) entry which is preliminary data.</text>
</comment>
<keyword evidence="1" id="KW-0560">Oxidoreductase</keyword>
<dbReference type="PANTHER" id="PTHR43364">
    <property type="entry name" value="NADH-SPECIFIC METHYLGLYOXAL REDUCTASE-RELATED"/>
    <property type="match status" value="1"/>
</dbReference>
<evidence type="ECO:0000313" key="4">
    <source>
        <dbReference type="Proteomes" id="UP001597173"/>
    </source>
</evidence>
<dbReference type="InterPro" id="IPR036812">
    <property type="entry name" value="NAD(P)_OxRdtase_dom_sf"/>
</dbReference>
<reference evidence="4" key="1">
    <citation type="journal article" date="2019" name="Int. J. Syst. Evol. Microbiol.">
        <title>The Global Catalogue of Microorganisms (GCM) 10K type strain sequencing project: providing services to taxonomists for standard genome sequencing and annotation.</title>
        <authorList>
            <consortium name="The Broad Institute Genomics Platform"/>
            <consortium name="The Broad Institute Genome Sequencing Center for Infectious Disease"/>
            <person name="Wu L."/>
            <person name="Ma J."/>
        </authorList>
    </citation>
    <scope>NUCLEOTIDE SEQUENCE [LARGE SCALE GENOMIC DNA]</scope>
    <source>
        <strain evidence="4">CCUG 55609</strain>
    </source>
</reference>
<dbReference type="Gene3D" id="3.20.20.100">
    <property type="entry name" value="NADP-dependent oxidoreductase domain"/>
    <property type="match status" value="1"/>
</dbReference>
<dbReference type="Pfam" id="PF00248">
    <property type="entry name" value="Aldo_ket_red"/>
    <property type="match status" value="1"/>
</dbReference>
<evidence type="ECO:0000313" key="3">
    <source>
        <dbReference type="EMBL" id="MFD1328225.1"/>
    </source>
</evidence>
<feature type="domain" description="NADP-dependent oxidoreductase" evidence="2">
    <location>
        <begin position="16"/>
        <end position="224"/>
    </location>
</feature>
<organism evidence="3 4">
    <name type="scientific">Mycoplana ramosa</name>
    <name type="common">Mycoplana bullata</name>
    <dbReference type="NCBI Taxonomy" id="40837"/>
    <lineage>
        <taxon>Bacteria</taxon>
        <taxon>Pseudomonadati</taxon>
        <taxon>Pseudomonadota</taxon>
        <taxon>Alphaproteobacteria</taxon>
        <taxon>Hyphomicrobiales</taxon>
        <taxon>Rhizobiaceae</taxon>
        <taxon>Mycoplana</taxon>
    </lineage>
</organism>
<dbReference type="PANTHER" id="PTHR43364:SF4">
    <property type="entry name" value="NAD(P)-LINKED OXIDOREDUCTASE SUPERFAMILY PROTEIN"/>
    <property type="match status" value="1"/>
</dbReference>
<dbReference type="InterPro" id="IPR050523">
    <property type="entry name" value="AKR_Detox_Biosynth"/>
</dbReference>
<dbReference type="InterPro" id="IPR023210">
    <property type="entry name" value="NADP_OxRdtase_dom"/>
</dbReference>
<dbReference type="RefSeq" id="WP_374837849.1">
    <property type="nucleotide sequence ID" value="NZ_JBHEEW010000005.1"/>
</dbReference>